<dbReference type="CDD" id="cd04301">
    <property type="entry name" value="NAT_SF"/>
    <property type="match status" value="1"/>
</dbReference>
<evidence type="ECO:0000256" key="1">
    <source>
        <dbReference type="ARBA" id="ARBA00022679"/>
    </source>
</evidence>
<keyword evidence="1" id="KW-0808">Transferase</keyword>
<keyword evidence="5" id="KW-1185">Reference proteome</keyword>
<dbReference type="PANTHER" id="PTHR43877:SF2">
    <property type="entry name" value="AMINOALKYLPHOSPHONATE N-ACETYLTRANSFERASE-RELATED"/>
    <property type="match status" value="1"/>
</dbReference>
<organism evidence="4 5">
    <name type="scientific">Dyella acidisoli</name>
    <dbReference type="NCBI Taxonomy" id="1867834"/>
    <lineage>
        <taxon>Bacteria</taxon>
        <taxon>Pseudomonadati</taxon>
        <taxon>Pseudomonadota</taxon>
        <taxon>Gammaproteobacteria</taxon>
        <taxon>Lysobacterales</taxon>
        <taxon>Rhodanobacteraceae</taxon>
        <taxon>Dyella</taxon>
    </lineage>
</organism>
<keyword evidence="2" id="KW-0012">Acyltransferase</keyword>
<dbReference type="RefSeq" id="WP_284322352.1">
    <property type="nucleotide sequence ID" value="NZ_BSOB01000046.1"/>
</dbReference>
<gene>
    <name evidence="4" type="ORF">GCM10007901_36180</name>
</gene>
<dbReference type="InterPro" id="IPR016181">
    <property type="entry name" value="Acyl_CoA_acyltransferase"/>
</dbReference>
<sequence length="182" mass="20425">MNTVIAPVFRKAIEADIDAIVALVHSAYRGEFSRQGWTTEADLLDGPRTDPADVAEVLAAPDSAVLLASIDSELLACCHIERHGESAYFGMFAVHPPRQGSGLGRLVLAEAERYAQQIWQCRAMHMKVIDVRSDLMAWYERRGYHRTGEYSPFPYGDERFGLPRRDDLRFELMVKDLAGAAR</sequence>
<dbReference type="PROSITE" id="PS51186">
    <property type="entry name" value="GNAT"/>
    <property type="match status" value="1"/>
</dbReference>
<proteinExistence type="predicted"/>
<comment type="caution">
    <text evidence="4">The sequence shown here is derived from an EMBL/GenBank/DDBJ whole genome shotgun (WGS) entry which is preliminary data.</text>
</comment>
<dbReference type="Proteomes" id="UP001156670">
    <property type="component" value="Unassembled WGS sequence"/>
</dbReference>
<evidence type="ECO:0000259" key="3">
    <source>
        <dbReference type="PROSITE" id="PS51186"/>
    </source>
</evidence>
<dbReference type="InterPro" id="IPR050832">
    <property type="entry name" value="Bact_Acetyltransf"/>
</dbReference>
<name>A0ABQ5XT70_9GAMM</name>
<dbReference type="Gene3D" id="3.40.630.30">
    <property type="match status" value="1"/>
</dbReference>
<dbReference type="EMBL" id="BSOB01000046">
    <property type="protein sequence ID" value="GLQ94666.1"/>
    <property type="molecule type" value="Genomic_DNA"/>
</dbReference>
<feature type="domain" description="N-acetyltransferase" evidence="3">
    <location>
        <begin position="7"/>
        <end position="169"/>
    </location>
</feature>
<dbReference type="InterPro" id="IPR000182">
    <property type="entry name" value="GNAT_dom"/>
</dbReference>
<accession>A0ABQ5XT70</accession>
<dbReference type="Pfam" id="PF00583">
    <property type="entry name" value="Acetyltransf_1"/>
    <property type="match status" value="1"/>
</dbReference>
<reference evidence="5" key="1">
    <citation type="journal article" date="2019" name="Int. J. Syst. Evol. Microbiol.">
        <title>The Global Catalogue of Microorganisms (GCM) 10K type strain sequencing project: providing services to taxonomists for standard genome sequencing and annotation.</title>
        <authorList>
            <consortium name="The Broad Institute Genomics Platform"/>
            <consortium name="The Broad Institute Genome Sequencing Center for Infectious Disease"/>
            <person name="Wu L."/>
            <person name="Ma J."/>
        </authorList>
    </citation>
    <scope>NUCLEOTIDE SEQUENCE [LARGE SCALE GENOMIC DNA]</scope>
    <source>
        <strain evidence="5">NBRC 111980</strain>
    </source>
</reference>
<dbReference type="PANTHER" id="PTHR43877">
    <property type="entry name" value="AMINOALKYLPHOSPHONATE N-ACETYLTRANSFERASE-RELATED-RELATED"/>
    <property type="match status" value="1"/>
</dbReference>
<evidence type="ECO:0000313" key="5">
    <source>
        <dbReference type="Proteomes" id="UP001156670"/>
    </source>
</evidence>
<evidence type="ECO:0000256" key="2">
    <source>
        <dbReference type="ARBA" id="ARBA00023315"/>
    </source>
</evidence>
<protein>
    <submittedName>
        <fullName evidence="4">N-acetyltransferase</fullName>
    </submittedName>
</protein>
<evidence type="ECO:0000313" key="4">
    <source>
        <dbReference type="EMBL" id="GLQ94666.1"/>
    </source>
</evidence>
<dbReference type="SUPFAM" id="SSF55729">
    <property type="entry name" value="Acyl-CoA N-acyltransferases (Nat)"/>
    <property type="match status" value="1"/>
</dbReference>